<dbReference type="InterPro" id="IPR011990">
    <property type="entry name" value="TPR-like_helical_dom_sf"/>
</dbReference>
<dbReference type="Pfam" id="PF10300">
    <property type="entry name" value="Iml2-TPR_39"/>
    <property type="match status" value="1"/>
</dbReference>
<dbReference type="InterPro" id="IPR019734">
    <property type="entry name" value="TPR_rpt"/>
</dbReference>
<dbReference type="PANTHER" id="PTHR10408">
    <property type="entry name" value="STEROL O-ACYLTRANSFERASE"/>
    <property type="match status" value="1"/>
</dbReference>
<comment type="caution">
    <text evidence="11">The sequence shown here is derived from an EMBL/GenBank/DDBJ whole genome shotgun (WGS) entry which is preliminary data.</text>
</comment>
<dbReference type="AlphaFoldDB" id="A0A131ZXS3"/>
<evidence type="ECO:0000256" key="3">
    <source>
        <dbReference type="ARBA" id="ARBA00009010"/>
    </source>
</evidence>
<protein>
    <recommendedName>
        <fullName evidence="4">diacylglycerol O-acyltransferase</fullName>
        <ecNumber evidence="4">2.3.1.20</ecNumber>
    </recommendedName>
</protein>
<dbReference type="GO" id="GO:0005789">
    <property type="term" value="C:endoplasmic reticulum membrane"/>
    <property type="evidence" value="ECO:0007669"/>
    <property type="project" value="UniProtKB-SubCell"/>
</dbReference>
<dbReference type="OrthoDB" id="10039049at2759"/>
<dbReference type="EMBL" id="JXLN01005273">
    <property type="protein sequence ID" value="KPM03494.1"/>
    <property type="molecule type" value="Genomic_DNA"/>
</dbReference>
<comment type="subcellular location">
    <subcellularLocation>
        <location evidence="1">Endoplasmic reticulum membrane</location>
        <topology evidence="1">Multi-pass membrane protein</topology>
    </subcellularLocation>
</comment>
<evidence type="ECO:0000256" key="2">
    <source>
        <dbReference type="ARBA" id="ARBA00005189"/>
    </source>
</evidence>
<evidence type="ECO:0000256" key="9">
    <source>
        <dbReference type="ARBA" id="ARBA00023136"/>
    </source>
</evidence>
<evidence type="ECO:0000256" key="7">
    <source>
        <dbReference type="ARBA" id="ARBA00022824"/>
    </source>
</evidence>
<evidence type="ECO:0000313" key="12">
    <source>
        <dbReference type="Proteomes" id="UP000616769"/>
    </source>
</evidence>
<dbReference type="UniPathway" id="UPA00230"/>
<keyword evidence="5 11" id="KW-0808">Transferase</keyword>
<evidence type="ECO:0000256" key="1">
    <source>
        <dbReference type="ARBA" id="ARBA00004477"/>
    </source>
</evidence>
<dbReference type="InterPro" id="IPR014371">
    <property type="entry name" value="Oat_ACAT_DAG_ARE"/>
</dbReference>
<dbReference type="Proteomes" id="UP000616769">
    <property type="component" value="Unassembled WGS sequence"/>
</dbReference>
<name>A0A131ZXS3_SARSC</name>
<dbReference type="SUPFAM" id="SSF48452">
    <property type="entry name" value="TPR-like"/>
    <property type="match status" value="1"/>
</dbReference>
<evidence type="ECO:0000256" key="8">
    <source>
        <dbReference type="ARBA" id="ARBA00022989"/>
    </source>
</evidence>
<dbReference type="Gene3D" id="1.25.40.10">
    <property type="entry name" value="Tetratricopeptide repeat domain"/>
    <property type="match status" value="1"/>
</dbReference>
<evidence type="ECO:0000256" key="6">
    <source>
        <dbReference type="ARBA" id="ARBA00022692"/>
    </source>
</evidence>
<comment type="similarity">
    <text evidence="3">Belongs to the membrane-bound acyltransferase family. Sterol o-acyltransferase subfamily.</text>
</comment>
<organism evidence="11 12">
    <name type="scientific">Sarcoptes scabiei</name>
    <name type="common">Itch mite</name>
    <name type="synonym">Acarus scabiei</name>
    <dbReference type="NCBI Taxonomy" id="52283"/>
    <lineage>
        <taxon>Eukaryota</taxon>
        <taxon>Metazoa</taxon>
        <taxon>Ecdysozoa</taxon>
        <taxon>Arthropoda</taxon>
        <taxon>Chelicerata</taxon>
        <taxon>Arachnida</taxon>
        <taxon>Acari</taxon>
        <taxon>Acariformes</taxon>
        <taxon>Sarcoptiformes</taxon>
        <taxon>Astigmata</taxon>
        <taxon>Psoroptidia</taxon>
        <taxon>Sarcoptoidea</taxon>
        <taxon>Sarcoptidae</taxon>
        <taxon>Sarcoptinae</taxon>
        <taxon>Sarcoptes</taxon>
    </lineage>
</organism>
<keyword evidence="6" id="KW-0812">Transmembrane</keyword>
<dbReference type="InterPro" id="IPR004299">
    <property type="entry name" value="MBOAT_fam"/>
</dbReference>
<dbReference type="Pfam" id="PF13174">
    <property type="entry name" value="TPR_6"/>
    <property type="match status" value="1"/>
</dbReference>
<keyword evidence="10" id="KW-0012">Acyltransferase</keyword>
<sequence length="965" mass="112089">MVVRERKRSRSLTNENHIYDVIRMNQPDKPIHQYRDSLFSLSSGFVNFRGFFTLALILLVLATLRVALENLIKYGILINYSKIFAILLSKETLWPTIISIILFHIFALISFKIECLLSERSQQQLIDHNQSYIQTKKASSKQQQCTNHFNNQSHLQQSSATKIEQITTENKKQTKPSSASLASPTASASANNRLNNIIFYPDNLTLADLFYFIYVPTLCYELNFPRTDRIRKRFLLQRLFEVMDYFRMLERLLKLSIPNHVIWLIWFYLFFHSYLNLIGEILRFGDREFYRDWWNARTLSYFWRNWNIPVHRWCVRHMFIPLLNRGYSKTVVTTCVFLFSALFHEYLVAVPMRMFSGWAFVGMALQIPFMFLLSNEWQYANIFVWFSLIIGQPDMMPIEESINSSMTDLVTIFDTNDIDKVIALAEAQSEKSLYHIALWAKMSMLKAALTMDAKDLVSAKKATKKCLKLCNKLRKKKFKKITNMLTKKNYGDFYSDLELHAELTYAMVTGCKSVLALMNCTSIKKLTRIAYHIGICVNIIAKCREIFEKRTSWESNVSKENFEAAIRLERGIRNLIVSFLPPKLLKIVNFLGFKGIREVAFNELNKAIELPGIYGLIGEMVVILYWLYIEMHGCLGPTNVDAMRTLIDKKMAQYPNSVLYKVAKNKLTQITGNIQESTEGFLSIIDKEFEMFHKISHWELMWTNAVLGEWDECIKYAQLLREKTLHSPAIITYLEAVFRYAKGKLQNDPKQIDQATTLFETVPTLRIRYLGKTMTLEKAVIVQSQRFFKNGKTLIAPVQESMYNINYIYLLTGNDAIAQKWFNLTEAELNEYAKDQADREKYLCVLFYKGVILKHLGKFNEAIDCFNTIMNEEKVFVKEKSIVPQAHMEIGMVKMLEGKKDEAKEILESVIQTYSKYVSENIVHIRSYAALRALGVSTDKTVEVEGEDLENLDGIDEESSSSDED</sequence>
<dbReference type="PANTHER" id="PTHR10408:SF7">
    <property type="entry name" value="DIACYLGLYCEROL O-ACYLTRANSFERASE 1"/>
    <property type="match status" value="1"/>
</dbReference>
<dbReference type="SMART" id="SM00028">
    <property type="entry name" value="TPR"/>
    <property type="match status" value="3"/>
</dbReference>
<evidence type="ECO:0000256" key="5">
    <source>
        <dbReference type="ARBA" id="ARBA00022679"/>
    </source>
</evidence>
<keyword evidence="7" id="KW-0256">Endoplasmic reticulum</keyword>
<gene>
    <name evidence="11" type="ORF">QR98_0019270</name>
</gene>
<keyword evidence="9" id="KW-0472">Membrane</keyword>
<evidence type="ECO:0000313" key="11">
    <source>
        <dbReference type="EMBL" id="KPM03494.1"/>
    </source>
</evidence>
<reference evidence="11 12" key="1">
    <citation type="journal article" date="2015" name="Parasit. Vectors">
        <title>Draft genome of the scabies mite.</title>
        <authorList>
            <person name="Rider S.D.Jr."/>
            <person name="Morgan M.S."/>
            <person name="Arlian L.G."/>
        </authorList>
    </citation>
    <scope>NUCLEOTIDE SEQUENCE [LARGE SCALE GENOMIC DNA]</scope>
    <source>
        <strain evidence="11">Arlian Lab</strain>
    </source>
</reference>
<keyword evidence="8" id="KW-1133">Transmembrane helix</keyword>
<dbReference type="Pfam" id="PF03062">
    <property type="entry name" value="MBOAT"/>
    <property type="match status" value="1"/>
</dbReference>
<dbReference type="InterPro" id="IPR019412">
    <property type="entry name" value="IML2/TPR_39"/>
</dbReference>
<accession>A0A131ZXS3</accession>
<comment type="pathway">
    <text evidence="2">Lipid metabolism.</text>
</comment>
<dbReference type="GO" id="GO:0019432">
    <property type="term" value="P:triglyceride biosynthetic process"/>
    <property type="evidence" value="ECO:0007669"/>
    <property type="project" value="TreeGrafter"/>
</dbReference>
<dbReference type="GO" id="GO:0004144">
    <property type="term" value="F:diacylglycerol O-acyltransferase activity"/>
    <property type="evidence" value="ECO:0007669"/>
    <property type="project" value="UniProtKB-EC"/>
</dbReference>
<evidence type="ECO:0000256" key="10">
    <source>
        <dbReference type="ARBA" id="ARBA00023315"/>
    </source>
</evidence>
<evidence type="ECO:0000256" key="4">
    <source>
        <dbReference type="ARBA" id="ARBA00013244"/>
    </source>
</evidence>
<dbReference type="EC" id="2.3.1.20" evidence="4"/>
<proteinExistence type="inferred from homology"/>
<dbReference type="VEuPathDB" id="VectorBase:SSCA007845"/>